<evidence type="ECO:0000313" key="4">
    <source>
        <dbReference type="EMBL" id="MBK6300972.1"/>
    </source>
</evidence>
<dbReference type="InterPro" id="IPR051450">
    <property type="entry name" value="Gfo/Idh/MocA_Oxidoreductases"/>
</dbReference>
<comment type="caution">
    <text evidence="4">The sequence shown here is derived from an EMBL/GenBank/DDBJ whole genome shotgun (WGS) entry which is preliminary data.</text>
</comment>
<dbReference type="Pfam" id="PF22725">
    <property type="entry name" value="GFO_IDH_MocA_C3"/>
    <property type="match status" value="1"/>
</dbReference>
<dbReference type="Gene3D" id="3.30.360.10">
    <property type="entry name" value="Dihydrodipicolinate Reductase, domain 2"/>
    <property type="match status" value="1"/>
</dbReference>
<evidence type="ECO:0000256" key="1">
    <source>
        <dbReference type="ARBA" id="ARBA00023027"/>
    </source>
</evidence>
<dbReference type="GO" id="GO:0000166">
    <property type="term" value="F:nucleotide binding"/>
    <property type="evidence" value="ECO:0007669"/>
    <property type="project" value="InterPro"/>
</dbReference>
<reference evidence="4 5" key="1">
    <citation type="submission" date="2020-10" db="EMBL/GenBank/DDBJ databases">
        <title>Connecting structure to function with the recovery of over 1000 high-quality activated sludge metagenome-assembled genomes encoding full-length rRNA genes using long-read sequencing.</title>
        <authorList>
            <person name="Singleton C.M."/>
            <person name="Petriglieri F."/>
            <person name="Kristensen J.M."/>
            <person name="Kirkegaard R.H."/>
            <person name="Michaelsen T.Y."/>
            <person name="Andersen M.H."/>
            <person name="Karst S.M."/>
            <person name="Dueholm M.S."/>
            <person name="Nielsen P.H."/>
            <person name="Albertsen M."/>
        </authorList>
    </citation>
    <scope>NUCLEOTIDE SEQUENCE [LARGE SCALE GENOMIC DNA]</scope>
    <source>
        <strain evidence="4">AalE_18-Q3-R2-46_BAT3C.188</strain>
    </source>
</reference>
<dbReference type="Proteomes" id="UP000718281">
    <property type="component" value="Unassembled WGS sequence"/>
</dbReference>
<feature type="domain" description="GFO/IDH/MocA-like oxidoreductase" evidence="3">
    <location>
        <begin position="152"/>
        <end position="223"/>
    </location>
</feature>
<dbReference type="SUPFAM" id="SSF55347">
    <property type="entry name" value="Glyceraldehyde-3-phosphate dehydrogenase-like, C-terminal domain"/>
    <property type="match status" value="1"/>
</dbReference>
<evidence type="ECO:0000259" key="2">
    <source>
        <dbReference type="Pfam" id="PF01408"/>
    </source>
</evidence>
<dbReference type="InterPro" id="IPR036291">
    <property type="entry name" value="NAD(P)-bd_dom_sf"/>
</dbReference>
<organism evidence="4 5">
    <name type="scientific">Candidatus Phosphoribacter hodrii</name>
    <dbReference type="NCBI Taxonomy" id="2953743"/>
    <lineage>
        <taxon>Bacteria</taxon>
        <taxon>Bacillati</taxon>
        <taxon>Actinomycetota</taxon>
        <taxon>Actinomycetes</taxon>
        <taxon>Micrococcales</taxon>
        <taxon>Dermatophilaceae</taxon>
        <taxon>Candidatus Phosphoribacter</taxon>
    </lineage>
</organism>
<accession>A0A934X549</accession>
<dbReference type="Gene3D" id="3.40.50.720">
    <property type="entry name" value="NAD(P)-binding Rossmann-like Domain"/>
    <property type="match status" value="1"/>
</dbReference>
<proteinExistence type="predicted"/>
<dbReference type="InterPro" id="IPR000683">
    <property type="entry name" value="Gfo/Idh/MocA-like_OxRdtase_N"/>
</dbReference>
<dbReference type="EMBL" id="JADIXZ010000004">
    <property type="protein sequence ID" value="MBK6300972.1"/>
    <property type="molecule type" value="Genomic_DNA"/>
</dbReference>
<dbReference type="SUPFAM" id="SSF51735">
    <property type="entry name" value="NAD(P)-binding Rossmann-fold domains"/>
    <property type="match status" value="1"/>
</dbReference>
<dbReference type="AlphaFoldDB" id="A0A934X549"/>
<dbReference type="PANTHER" id="PTHR43377">
    <property type="entry name" value="BILIVERDIN REDUCTASE A"/>
    <property type="match status" value="1"/>
</dbReference>
<dbReference type="Pfam" id="PF01408">
    <property type="entry name" value="GFO_IDH_MocA"/>
    <property type="match status" value="1"/>
</dbReference>
<sequence length="323" mass="34132">MTAPLAVALVGSGSMGLNHARVIATGPRTTLAVVIDPSERAGRATAQRYGARWAPSLDALEGVDAAVVAASTEHHRGLALPIIAAGLPLLIEKPVCPSLAQTREVVHASRAAGTPLQCGLLERFNPAVVTALQMIQEPCYIRAERHSPYAARIKTGVGWDLLVHDVDLVVRAFGGLAPTSLGVEVGQFHPESVPGAEDLVEASLRFAGGGIASVSASRVGQRKVRSMVVQELDRMIEVDLLRRGVTAYRHTTIEGEVGRGGYRQMTEIEVPEILGVEPLVAQLAHFVDLVDGRVQLDAERDSILPAHEVVDAVLSAGADSLSS</sequence>
<feature type="domain" description="Gfo/Idh/MocA-like oxidoreductase N-terminal" evidence="2">
    <location>
        <begin position="6"/>
        <end position="118"/>
    </location>
</feature>
<evidence type="ECO:0000259" key="3">
    <source>
        <dbReference type="Pfam" id="PF22725"/>
    </source>
</evidence>
<dbReference type="InterPro" id="IPR055170">
    <property type="entry name" value="GFO_IDH_MocA-like_dom"/>
</dbReference>
<protein>
    <submittedName>
        <fullName evidence="4">Gfo/Idh/MocA family oxidoreductase</fullName>
    </submittedName>
</protein>
<evidence type="ECO:0000313" key="5">
    <source>
        <dbReference type="Proteomes" id="UP000718281"/>
    </source>
</evidence>
<name>A0A934X549_9MICO</name>
<keyword evidence="1" id="KW-0520">NAD</keyword>
<gene>
    <name evidence="4" type="ORF">IPF40_07945</name>
</gene>
<dbReference type="PANTHER" id="PTHR43377:SF1">
    <property type="entry name" value="BILIVERDIN REDUCTASE A"/>
    <property type="match status" value="1"/>
</dbReference>